<sequence>MAVLPDDAGALSPSPSREERWEARFAVPTLVAALLVIPTIVIEESGLSETWQLVASLLNWTIWGVFLAHVATMLAVTQDKRHWLRGHVLEILIIVLTPPFLPPSLQSARILRLLRLLRVVMTARAMRSFFSLNGLKLATLIAVFGVLGAGALFADVETQQHLSTWDGVWWAINTVTTSGSEIFPRTTGGRVVAIGILLVGVGYIAVLTGAVAQLFIRAMHTEVDITADVGQRVDHLTAEIALLRHEIRHLQDVGAQGRPTTVGEGSVGGGEETAGEVSGRGDPSAPATPRTRRARGPRR</sequence>
<keyword evidence="8" id="KW-0406">Ion transport</keyword>
<comment type="caution">
    <text evidence="8">The sequence shown here is derived from an EMBL/GenBank/DDBJ whole genome shotgun (WGS) entry which is preliminary data.</text>
</comment>
<feature type="transmembrane region" description="Helical" evidence="6">
    <location>
        <begin position="25"/>
        <end position="42"/>
    </location>
</feature>
<dbReference type="EMBL" id="JAEKNN010000027">
    <property type="protein sequence ID" value="MBJ7609019.1"/>
    <property type="molecule type" value="Genomic_DNA"/>
</dbReference>
<evidence type="ECO:0000259" key="7">
    <source>
        <dbReference type="Pfam" id="PF07885"/>
    </source>
</evidence>
<evidence type="ECO:0000256" key="1">
    <source>
        <dbReference type="ARBA" id="ARBA00004141"/>
    </source>
</evidence>
<keyword evidence="2 6" id="KW-0812">Transmembrane</keyword>
<comment type="subcellular location">
    <subcellularLocation>
        <location evidence="1">Membrane</location>
        <topology evidence="1">Multi-pass membrane protein</topology>
    </subcellularLocation>
</comment>
<dbReference type="AlphaFoldDB" id="A0A934KM83"/>
<keyword evidence="8" id="KW-0813">Transport</keyword>
<feature type="compositionally biased region" description="Basic residues" evidence="5">
    <location>
        <begin position="290"/>
        <end position="299"/>
    </location>
</feature>
<feature type="transmembrane region" description="Helical" evidence="6">
    <location>
        <begin position="83"/>
        <end position="101"/>
    </location>
</feature>
<keyword evidence="4 6" id="KW-0472">Membrane</keyword>
<feature type="transmembrane region" description="Helical" evidence="6">
    <location>
        <begin position="137"/>
        <end position="154"/>
    </location>
</feature>
<dbReference type="InterPro" id="IPR027359">
    <property type="entry name" value="Volt_channel_dom_sf"/>
</dbReference>
<evidence type="ECO:0000256" key="4">
    <source>
        <dbReference type="ARBA" id="ARBA00023136"/>
    </source>
</evidence>
<name>A0A934KM83_9BACT</name>
<dbReference type="Proteomes" id="UP000614410">
    <property type="component" value="Unassembled WGS sequence"/>
</dbReference>
<proteinExistence type="predicted"/>
<feature type="region of interest" description="Disordered" evidence="5">
    <location>
        <begin position="254"/>
        <end position="299"/>
    </location>
</feature>
<evidence type="ECO:0000256" key="6">
    <source>
        <dbReference type="SAM" id="Phobius"/>
    </source>
</evidence>
<evidence type="ECO:0000313" key="9">
    <source>
        <dbReference type="Proteomes" id="UP000614410"/>
    </source>
</evidence>
<gene>
    <name evidence="8" type="ORF">JF887_06265</name>
</gene>
<dbReference type="Gene3D" id="1.20.120.350">
    <property type="entry name" value="Voltage-gated potassium channels. Chain C"/>
    <property type="match status" value="1"/>
</dbReference>
<feature type="domain" description="Potassium channel" evidence="7">
    <location>
        <begin position="145"/>
        <end position="215"/>
    </location>
</feature>
<dbReference type="GO" id="GO:0016020">
    <property type="term" value="C:membrane"/>
    <property type="evidence" value="ECO:0007669"/>
    <property type="project" value="UniProtKB-SubCell"/>
</dbReference>
<evidence type="ECO:0000313" key="8">
    <source>
        <dbReference type="EMBL" id="MBJ7609019.1"/>
    </source>
</evidence>
<feature type="transmembrane region" description="Helical" evidence="6">
    <location>
        <begin position="191"/>
        <end position="216"/>
    </location>
</feature>
<dbReference type="Pfam" id="PF07885">
    <property type="entry name" value="Ion_trans_2"/>
    <property type="match status" value="1"/>
</dbReference>
<keyword evidence="3 6" id="KW-1133">Transmembrane helix</keyword>
<evidence type="ECO:0000256" key="5">
    <source>
        <dbReference type="SAM" id="MobiDB-lite"/>
    </source>
</evidence>
<accession>A0A934KM83</accession>
<organism evidence="8 9">
    <name type="scientific">Candidatus Amunia macphersoniae</name>
    <dbReference type="NCBI Taxonomy" id="3127014"/>
    <lineage>
        <taxon>Bacteria</taxon>
        <taxon>Bacillati</taxon>
        <taxon>Candidatus Dormiibacterota</taxon>
        <taxon>Candidatus Dormibacteria</taxon>
        <taxon>Candidatus Aeolococcales</taxon>
        <taxon>Candidatus Aeolococcaceae</taxon>
        <taxon>Candidatus Amunia</taxon>
    </lineage>
</organism>
<feature type="transmembrane region" description="Helical" evidence="6">
    <location>
        <begin position="54"/>
        <end position="76"/>
    </location>
</feature>
<reference evidence="8 9" key="1">
    <citation type="submission" date="2020-10" db="EMBL/GenBank/DDBJ databases">
        <title>Ca. Dormibacterota MAGs.</title>
        <authorList>
            <person name="Montgomery K."/>
        </authorList>
    </citation>
    <scope>NUCLEOTIDE SEQUENCE [LARGE SCALE GENOMIC DNA]</scope>
    <source>
        <strain evidence="8">Mitchell_Peninsula_5</strain>
    </source>
</reference>
<protein>
    <submittedName>
        <fullName evidence="8">Two pore domain potassium channel family protein</fullName>
    </submittedName>
</protein>
<dbReference type="InterPro" id="IPR013099">
    <property type="entry name" value="K_chnl_dom"/>
</dbReference>
<keyword evidence="8" id="KW-0407">Ion channel</keyword>
<dbReference type="GO" id="GO:0034220">
    <property type="term" value="P:monoatomic ion transmembrane transport"/>
    <property type="evidence" value="ECO:0007669"/>
    <property type="project" value="UniProtKB-KW"/>
</dbReference>
<dbReference type="SUPFAM" id="SSF81324">
    <property type="entry name" value="Voltage-gated potassium channels"/>
    <property type="match status" value="1"/>
</dbReference>
<evidence type="ECO:0000256" key="2">
    <source>
        <dbReference type="ARBA" id="ARBA00022692"/>
    </source>
</evidence>
<evidence type="ECO:0000256" key="3">
    <source>
        <dbReference type="ARBA" id="ARBA00022989"/>
    </source>
</evidence>
<dbReference type="Gene3D" id="1.10.287.70">
    <property type="match status" value="1"/>
</dbReference>